<dbReference type="PANTHER" id="PTHR31960:SF20">
    <property type="entry name" value="OS09G0525300 PROTEIN"/>
    <property type="match status" value="1"/>
</dbReference>
<evidence type="ECO:0000313" key="4">
    <source>
        <dbReference type="Proteomes" id="UP000734854"/>
    </source>
</evidence>
<keyword evidence="1" id="KW-0812">Transmembrane</keyword>
<dbReference type="AlphaFoldDB" id="A0A8J5LFK6"/>
<gene>
    <name evidence="3" type="ORF">ZIOFF_020369</name>
</gene>
<dbReference type="InterPro" id="IPR025886">
    <property type="entry name" value="PP2-like"/>
</dbReference>
<dbReference type="CDD" id="cd22162">
    <property type="entry name" value="F-box_AtSKIP3-like"/>
    <property type="match status" value="1"/>
</dbReference>
<dbReference type="InterPro" id="IPR036047">
    <property type="entry name" value="F-box-like_dom_sf"/>
</dbReference>
<dbReference type="SMART" id="SM00256">
    <property type="entry name" value="FBOX"/>
    <property type="match status" value="1"/>
</dbReference>
<dbReference type="Pfam" id="PF12937">
    <property type="entry name" value="F-box-like"/>
    <property type="match status" value="1"/>
</dbReference>
<dbReference type="EMBL" id="JACMSC010000006">
    <property type="protein sequence ID" value="KAG6516992.1"/>
    <property type="molecule type" value="Genomic_DNA"/>
</dbReference>
<dbReference type="Proteomes" id="UP000734854">
    <property type="component" value="Unassembled WGS sequence"/>
</dbReference>
<dbReference type="InterPro" id="IPR001810">
    <property type="entry name" value="F-box_dom"/>
</dbReference>
<sequence>MGAAGSSAAGSEGGSGRTGLGDLPEGCVAEIMLRLDPTQICRLARLSRVFRRAASADLVWETKLPRNYRYLLRRALGEESSGGREFGKKEIFALLCRRNAFDGEHTEFYLDKNGGLICIEISSKALTITGIGDRRYWAFIPTAESKFRTVAYLHQTWWLEVRGEQEFCFPEGTYSLYFRLRLGKANLRLGRRVYSPEHIRGWDLKPVRFQLSTSNGQFAQTKCYLDDPGIWIDYHVGDFVVGNSDAPITVDCSTRLSWVFRAAAAAAADLVWETKLPRNYRYLLRRALGEENSGRRDLCKKEILALLYAMLISLFFRLHLCNADMRLGRQAYSPDHIRGLDLNSVRFRLSTSNGQFAQSK</sequence>
<accession>A0A8J5LFK6</accession>
<dbReference type="Gene3D" id="1.20.1280.50">
    <property type="match status" value="1"/>
</dbReference>
<evidence type="ECO:0000256" key="1">
    <source>
        <dbReference type="SAM" id="Phobius"/>
    </source>
</evidence>
<evidence type="ECO:0000259" key="2">
    <source>
        <dbReference type="PROSITE" id="PS50181"/>
    </source>
</evidence>
<keyword evidence="4" id="KW-1185">Reference proteome</keyword>
<proteinExistence type="predicted"/>
<feature type="transmembrane region" description="Helical" evidence="1">
    <location>
        <begin position="303"/>
        <end position="320"/>
    </location>
</feature>
<dbReference type="PANTHER" id="PTHR31960">
    <property type="entry name" value="F-BOX PROTEIN PP2-A15"/>
    <property type="match status" value="1"/>
</dbReference>
<name>A0A8J5LFK6_ZINOF</name>
<dbReference type="Pfam" id="PF14299">
    <property type="entry name" value="PP2"/>
    <property type="match status" value="1"/>
</dbReference>
<dbReference type="SUPFAM" id="SSF81383">
    <property type="entry name" value="F-box domain"/>
    <property type="match status" value="1"/>
</dbReference>
<evidence type="ECO:0000313" key="3">
    <source>
        <dbReference type="EMBL" id="KAG6516992.1"/>
    </source>
</evidence>
<dbReference type="PROSITE" id="PS50181">
    <property type="entry name" value="FBOX"/>
    <property type="match status" value="1"/>
</dbReference>
<comment type="caution">
    <text evidence="3">The sequence shown here is derived from an EMBL/GenBank/DDBJ whole genome shotgun (WGS) entry which is preliminary data.</text>
</comment>
<keyword evidence="1" id="KW-0472">Membrane</keyword>
<protein>
    <recommendedName>
        <fullName evidence="2">F-box domain-containing protein</fullName>
    </recommendedName>
</protein>
<keyword evidence="1" id="KW-1133">Transmembrane helix</keyword>
<organism evidence="3 4">
    <name type="scientific">Zingiber officinale</name>
    <name type="common">Ginger</name>
    <name type="synonym">Amomum zingiber</name>
    <dbReference type="NCBI Taxonomy" id="94328"/>
    <lineage>
        <taxon>Eukaryota</taxon>
        <taxon>Viridiplantae</taxon>
        <taxon>Streptophyta</taxon>
        <taxon>Embryophyta</taxon>
        <taxon>Tracheophyta</taxon>
        <taxon>Spermatophyta</taxon>
        <taxon>Magnoliopsida</taxon>
        <taxon>Liliopsida</taxon>
        <taxon>Zingiberales</taxon>
        <taxon>Zingiberaceae</taxon>
        <taxon>Zingiber</taxon>
    </lineage>
</organism>
<feature type="domain" description="F-box" evidence="2">
    <location>
        <begin position="17"/>
        <end position="63"/>
    </location>
</feature>
<reference evidence="3 4" key="1">
    <citation type="submission" date="2020-08" db="EMBL/GenBank/DDBJ databases">
        <title>Plant Genome Project.</title>
        <authorList>
            <person name="Zhang R.-G."/>
        </authorList>
    </citation>
    <scope>NUCLEOTIDE SEQUENCE [LARGE SCALE GENOMIC DNA]</scope>
    <source>
        <tissue evidence="3">Rhizome</tissue>
    </source>
</reference>